<dbReference type="Proteomes" id="UP000199068">
    <property type="component" value="Unassembled WGS sequence"/>
</dbReference>
<keyword evidence="4" id="KW-1185">Reference proteome</keyword>
<feature type="region of interest" description="Disordered" evidence="1">
    <location>
        <begin position="509"/>
        <end position="532"/>
    </location>
</feature>
<feature type="transmembrane region" description="Helical" evidence="2">
    <location>
        <begin position="12"/>
        <end position="29"/>
    </location>
</feature>
<dbReference type="SUPFAM" id="SSF49373">
    <property type="entry name" value="Invasin/intimin cell-adhesion fragments"/>
    <property type="match status" value="1"/>
</dbReference>
<keyword evidence="2" id="KW-0812">Transmembrane</keyword>
<keyword evidence="2" id="KW-1133">Transmembrane helix</keyword>
<keyword evidence="2" id="KW-0472">Membrane</keyword>
<feature type="compositionally biased region" description="Acidic residues" evidence="1">
    <location>
        <begin position="513"/>
        <end position="532"/>
    </location>
</feature>
<reference evidence="3 4" key="1">
    <citation type="submission" date="2016-10" db="EMBL/GenBank/DDBJ databases">
        <authorList>
            <person name="de Groot N.N."/>
        </authorList>
    </citation>
    <scope>NUCLEOTIDE SEQUENCE [LARGE SCALE GENOMIC DNA]</scope>
    <source>
        <strain evidence="3 4">DSM 797</strain>
    </source>
</reference>
<evidence type="ECO:0000256" key="2">
    <source>
        <dbReference type="SAM" id="Phobius"/>
    </source>
</evidence>
<evidence type="ECO:0008006" key="5">
    <source>
        <dbReference type="Google" id="ProtNLM"/>
    </source>
</evidence>
<protein>
    <recommendedName>
        <fullName evidence="5">Ig-like domain (Group 2)</fullName>
    </recommendedName>
</protein>
<evidence type="ECO:0000313" key="3">
    <source>
        <dbReference type="EMBL" id="SDL34678.1"/>
    </source>
</evidence>
<gene>
    <name evidence="3" type="ORF">SAMN04515677_101582</name>
</gene>
<dbReference type="InterPro" id="IPR008964">
    <property type="entry name" value="Invasin/intimin_cell_adhesion"/>
</dbReference>
<sequence length="532" mass="60113">MRFTPDKKQIKLFIIISIPILIITQYYLFKFGILRPMVRGVELKISKGDYVEDIDQFVMKLNEEVTLSSGDYIYIPTYAKKPNIWFNVLDKKEVIKIKEGNTLVALKEGTSSVAIMKNSRALRKVNIKVVDPKVQKLLVEPENNLVYVGDKSKINTVIDVDYNRFKEKEKATYESSDENIVKVSGNKLEAVGVGRATVTVKAQDKEEKLRYNIRARVAKIDIADTIEIGIGENKQLNPNIITSPKGLKPPKIEYQLLGRKLSVERSIALDERNGTIQGIRPGSEKVKITCDNKEKIVTVKVTDKISSDNKIKNLRYSHQIVGNKLQIFLEWDYLEGIFDYDVYLKNNSLGESNYKVVKNVKIKEDDIKINKKVSTTIEVDLVDGDLPDINIYVVGKSKDFTTGPSNIVSIKPQQNDIQNLSVKNLSVYVDKENNVARFTWDDIGIEGAQYSIFVKNNLSGNSGYELLEGNIGSNEYTMNLTGSSADLEFYVRANKDDKYSGKSNIVNIKFDSNEDNSGGEEENKPDEDTPIE</sequence>
<organism evidence="3 4">
    <name type="scientific">Romboutsia lituseburensis DSM 797</name>
    <dbReference type="NCBI Taxonomy" id="1121325"/>
    <lineage>
        <taxon>Bacteria</taxon>
        <taxon>Bacillati</taxon>
        <taxon>Bacillota</taxon>
        <taxon>Clostridia</taxon>
        <taxon>Peptostreptococcales</taxon>
        <taxon>Peptostreptococcaceae</taxon>
        <taxon>Romboutsia</taxon>
    </lineage>
</organism>
<proteinExistence type="predicted"/>
<dbReference type="AlphaFoldDB" id="A0A1G9JB54"/>
<evidence type="ECO:0000313" key="4">
    <source>
        <dbReference type="Proteomes" id="UP000199068"/>
    </source>
</evidence>
<name>A0A1G9JB54_9FIRM</name>
<dbReference type="EMBL" id="FNGW01000001">
    <property type="protein sequence ID" value="SDL34678.1"/>
    <property type="molecule type" value="Genomic_DNA"/>
</dbReference>
<dbReference type="Gene3D" id="2.60.40.1080">
    <property type="match status" value="1"/>
</dbReference>
<evidence type="ECO:0000256" key="1">
    <source>
        <dbReference type="SAM" id="MobiDB-lite"/>
    </source>
</evidence>
<accession>A0A1G9JB54</accession>
<dbReference type="RefSeq" id="WP_092722659.1">
    <property type="nucleotide sequence ID" value="NZ_FNGW01000001.1"/>
</dbReference>